<dbReference type="EMBL" id="SUTE01000042">
    <property type="protein sequence ID" value="MBE6505241.1"/>
    <property type="molecule type" value="Genomic_DNA"/>
</dbReference>
<name>A0A8T3VKE1_9EURY</name>
<accession>A0A8T3VKE1</accession>
<dbReference type="InterPro" id="IPR025272">
    <property type="entry name" value="SocA_Panacea"/>
</dbReference>
<dbReference type="RefSeq" id="WP_303736882.1">
    <property type="nucleotide sequence ID" value="NZ_SUTE01000042.1"/>
</dbReference>
<comment type="caution">
    <text evidence="2">The sequence shown here is derived from an EMBL/GenBank/DDBJ whole genome shotgun (WGS) entry which is preliminary data.</text>
</comment>
<protein>
    <submittedName>
        <fullName evidence="2">DUF4065 domain-containing protein</fullName>
    </submittedName>
</protein>
<dbReference type="Pfam" id="PF13274">
    <property type="entry name" value="SocA_Panacea"/>
    <property type="match status" value="1"/>
</dbReference>
<feature type="domain" description="Antitoxin SocA-like Panacea" evidence="1">
    <location>
        <begin position="31"/>
        <end position="77"/>
    </location>
</feature>
<proteinExistence type="predicted"/>
<evidence type="ECO:0000259" key="1">
    <source>
        <dbReference type="Pfam" id="PF13274"/>
    </source>
</evidence>
<evidence type="ECO:0000313" key="3">
    <source>
        <dbReference type="Proteomes" id="UP000762703"/>
    </source>
</evidence>
<gene>
    <name evidence="2" type="ORF">E7Z73_05815</name>
</gene>
<reference evidence="2" key="1">
    <citation type="submission" date="2019-04" db="EMBL/GenBank/DDBJ databases">
        <title>Evolution of Biomass-Degrading Anaerobic Consortia Revealed by Metagenomics.</title>
        <authorList>
            <person name="Peng X."/>
        </authorList>
    </citation>
    <scope>NUCLEOTIDE SEQUENCE</scope>
    <source>
        <strain evidence="2">SIG12</strain>
    </source>
</reference>
<sequence length="104" mass="12543">MEFDKEKFKTVLSYIINRCENKKNVGKTVICKLLYFSDFNYYEKYETSITNETYIKYERGPYPQHIDEIVDEMINDNSIIIEKNLILELLFTNTTYKKSQIYLP</sequence>
<organism evidence="2 3">
    <name type="scientific">Methanobrevibacter millerae</name>
    <dbReference type="NCBI Taxonomy" id="230361"/>
    <lineage>
        <taxon>Archaea</taxon>
        <taxon>Methanobacteriati</taxon>
        <taxon>Methanobacteriota</taxon>
        <taxon>Methanomada group</taxon>
        <taxon>Methanobacteria</taxon>
        <taxon>Methanobacteriales</taxon>
        <taxon>Methanobacteriaceae</taxon>
        <taxon>Methanobrevibacter</taxon>
    </lineage>
</organism>
<evidence type="ECO:0000313" key="2">
    <source>
        <dbReference type="EMBL" id="MBE6505241.1"/>
    </source>
</evidence>
<dbReference type="AlphaFoldDB" id="A0A8T3VKE1"/>
<dbReference type="Proteomes" id="UP000762703">
    <property type="component" value="Unassembled WGS sequence"/>
</dbReference>